<evidence type="ECO:0000313" key="2">
    <source>
        <dbReference type="WBParaSite" id="SSLN_0000560901-mRNA-1"/>
    </source>
</evidence>
<name>A0A183SMI2_SCHSO</name>
<evidence type="ECO:0000256" key="1">
    <source>
        <dbReference type="SAM" id="MobiDB-lite"/>
    </source>
</evidence>
<accession>A0A183SMI2</accession>
<feature type="region of interest" description="Disordered" evidence="1">
    <location>
        <begin position="1018"/>
        <end position="1037"/>
    </location>
</feature>
<dbReference type="WBParaSite" id="SSLN_0000560901-mRNA-1">
    <property type="protein sequence ID" value="SSLN_0000560901-mRNA-1"/>
    <property type="gene ID" value="SSLN_0000560901"/>
</dbReference>
<sequence length="1103" mass="122161">LCDDLKGLQATPGLIELEAGAKQCGQWVSPDAETELSARVATLSTFCETSLHQLKERQNAIASRLSNWQSWRQLAEDLDRELHQFASDLSTVLETSVGGPDALASQQLKEKRVQFESLQALQEKMVALKPQITELKRLKSSKKAAVIDLGLRNRSTELVAFYTKLENEIKSHKLHFKQRWEAMCEFESRLSAVEQWLLTASVKMLALSTAIPDGPRAINCLLRSRNNLVAEISTYLSERIEPLIASTRHLPQGVGGGGGGGALFRGQQPVRMSSGAGSRATEKLSTTQRPNAEASISDGIVRQTRNLKTTARGLLSMGEGIKDNLREKMSHWSAFEAAIKEGEAFLDHDLVDWWYHRQGRHAMGAPPAEDRRARNRKPRKRPKIPASSRTKGWSDAATDGAARSTGSRPSVECSQFGAAEVGAMITQLETRRQNLESLAMRVAAPNRPIITPRAVRERLQFAGSPLDSASTLGDLEQTNGVPGEGSAPVTSGEKMRGRSRTLLTRYHEEEEKLKLLSERMRDWDLRWDQQRLCESETAAWLRSKEAEINQLLLGKPVIGAHEDAFARLAVAFDTSSLQTLRADLLAKRSVLSDLASRRRELAATASEGSVTRHSADLGDTDVEDLTRLLNSLVARIDRGINLRQSLTAEAVNAADLKGDLQEDLAQIFKRVSATDGVSQSATGRLSNLRNETPVRRHLTDSRLLSLDDLREVSSPRARGTTGVHWKLFSRSRDSSPSLFTSGFQDLSTRRDPCLQSGTSDRAVPGTTTSASLEWLWYSPSSIFDDSSTWHELSAPVTPIHDQQNTKGALTERLRSPVPSKRRVVFHPQTTVLKTTGPWTTFRERSRQGRVSALSPVSQLSSNSVPVFPEGLETASAPLSLTLSSQPRASSARLPLTASLGLQIPTSSSPTRRHERQRPALGRFIDLDLSPDNLPGLSPPSLRGSGTLISPLLLRRSFTTARSFIPNNEDRSLRLHACLRHDTTKPKSPDVSPSRTNYLFSRYSSAFDLRSFRRRWLTNSSRDTSPSGGGFATHDGTHDHSRVPFRRWSVSSSQPNFFSERPADLRTLSSPHSPIGHNILPEYASAFRAPSDLARKRYRRKHDR</sequence>
<feature type="region of interest" description="Disordered" evidence="1">
    <location>
        <begin position="255"/>
        <end position="294"/>
    </location>
</feature>
<feature type="compositionally biased region" description="Basic residues" evidence="1">
    <location>
        <begin position="373"/>
        <end position="383"/>
    </location>
</feature>
<feature type="region of interest" description="Disordered" evidence="1">
    <location>
        <begin position="899"/>
        <end position="918"/>
    </location>
</feature>
<protein>
    <submittedName>
        <fullName evidence="2">PH domain-containing protein</fullName>
    </submittedName>
</protein>
<feature type="compositionally biased region" description="Polar residues" evidence="1">
    <location>
        <begin position="467"/>
        <end position="480"/>
    </location>
</feature>
<organism evidence="2">
    <name type="scientific">Schistocephalus solidus</name>
    <name type="common">Tapeworm</name>
    <dbReference type="NCBI Taxonomy" id="70667"/>
    <lineage>
        <taxon>Eukaryota</taxon>
        <taxon>Metazoa</taxon>
        <taxon>Spiralia</taxon>
        <taxon>Lophotrochozoa</taxon>
        <taxon>Platyhelminthes</taxon>
        <taxon>Cestoda</taxon>
        <taxon>Eucestoda</taxon>
        <taxon>Diphyllobothriidea</taxon>
        <taxon>Diphyllobothriidae</taxon>
        <taxon>Schistocephalus</taxon>
    </lineage>
</organism>
<feature type="region of interest" description="Disordered" evidence="1">
    <location>
        <begin position="362"/>
        <end position="411"/>
    </location>
</feature>
<reference evidence="2" key="1">
    <citation type="submission" date="2016-06" db="UniProtKB">
        <authorList>
            <consortium name="WormBaseParasite"/>
        </authorList>
    </citation>
    <scope>IDENTIFICATION</scope>
</reference>
<proteinExistence type="predicted"/>
<dbReference type="AlphaFoldDB" id="A0A183SMI2"/>
<feature type="region of interest" description="Disordered" evidence="1">
    <location>
        <begin position="466"/>
        <end position="498"/>
    </location>
</feature>